<organism evidence="3">
    <name type="scientific">marine metagenome</name>
    <dbReference type="NCBI Taxonomy" id="408172"/>
    <lineage>
        <taxon>unclassified sequences</taxon>
        <taxon>metagenomes</taxon>
        <taxon>ecological metagenomes</taxon>
    </lineage>
</organism>
<evidence type="ECO:0000259" key="1">
    <source>
        <dbReference type="Pfam" id="PF07631"/>
    </source>
</evidence>
<dbReference type="Pfam" id="PF07631">
    <property type="entry name" value="PSD4"/>
    <property type="match status" value="1"/>
</dbReference>
<dbReference type="AlphaFoldDB" id="A0A382YE17"/>
<dbReference type="EMBL" id="UINC01175097">
    <property type="protein sequence ID" value="SVD81546.1"/>
    <property type="molecule type" value="Genomic_DNA"/>
</dbReference>
<protein>
    <recommendedName>
        <fullName evidence="4">DUF1592 domain-containing protein</fullName>
    </recommendedName>
</protein>
<accession>A0A382YE17</accession>
<evidence type="ECO:0008006" key="4">
    <source>
        <dbReference type="Google" id="ProtNLM"/>
    </source>
</evidence>
<feature type="domain" description="DUF1595" evidence="2">
    <location>
        <begin position="175"/>
        <end position="234"/>
    </location>
</feature>
<name>A0A382YE17_9ZZZZ</name>
<feature type="non-terminal residue" evidence="3">
    <location>
        <position position="1"/>
    </location>
</feature>
<reference evidence="3" key="1">
    <citation type="submission" date="2018-05" db="EMBL/GenBank/DDBJ databases">
        <authorList>
            <person name="Lanie J.A."/>
            <person name="Ng W.-L."/>
            <person name="Kazmierczak K.M."/>
            <person name="Andrzejewski T.M."/>
            <person name="Davidsen T.M."/>
            <person name="Wayne K.J."/>
            <person name="Tettelin H."/>
            <person name="Glass J.I."/>
            <person name="Rusch D."/>
            <person name="Podicherti R."/>
            <person name="Tsui H.-C.T."/>
            <person name="Winkler M.E."/>
        </authorList>
    </citation>
    <scope>NUCLEOTIDE SEQUENCE</scope>
</reference>
<evidence type="ECO:0000313" key="3">
    <source>
        <dbReference type="EMBL" id="SVD81546.1"/>
    </source>
</evidence>
<gene>
    <name evidence="3" type="ORF">METZ01_LOCUS434400</name>
</gene>
<dbReference type="InterPro" id="IPR013042">
    <property type="entry name" value="DUF1592"/>
</dbReference>
<proteinExistence type="predicted"/>
<feature type="non-terminal residue" evidence="3">
    <location>
        <position position="264"/>
    </location>
</feature>
<sequence>NLTKLLAADNLNEPKIAALWEKVDQVVRTGEMPPKKKKPLTAPEKTQLAKWYELTYVLKNGREHIGQTALRRLSRYELINTLEDLLYISLKRPYVFSPEVPALLPSTLETILPPDAPGESGFHNDAAHLAGSKPPILEYAQAFEYALRKFELDPEARNKVFGFNEEPKTLSETAAKKILQRFTRRAWRGYRNEENNQVVWNAYQKQQKNKAPVPALLRAMKTALLSPAFIYRMETIKDQDTPYNISAYELASRLSYFLWASMPD</sequence>
<dbReference type="InterPro" id="IPR013043">
    <property type="entry name" value="DUF1595"/>
</dbReference>
<dbReference type="Pfam" id="PF07637">
    <property type="entry name" value="PSD5"/>
    <property type="match status" value="1"/>
</dbReference>
<evidence type="ECO:0000259" key="2">
    <source>
        <dbReference type="Pfam" id="PF07637"/>
    </source>
</evidence>
<feature type="domain" description="DUF1592" evidence="1">
    <location>
        <begin position="245"/>
        <end position="264"/>
    </location>
</feature>